<organism evidence="1 2">
    <name type="scientific">Colletotrichum truncatum</name>
    <name type="common">Anthracnose fungus</name>
    <name type="synonym">Colletotrichum capsici</name>
    <dbReference type="NCBI Taxonomy" id="5467"/>
    <lineage>
        <taxon>Eukaryota</taxon>
        <taxon>Fungi</taxon>
        <taxon>Dikarya</taxon>
        <taxon>Ascomycota</taxon>
        <taxon>Pezizomycotina</taxon>
        <taxon>Sordariomycetes</taxon>
        <taxon>Hypocreomycetidae</taxon>
        <taxon>Glomerellales</taxon>
        <taxon>Glomerellaceae</taxon>
        <taxon>Colletotrichum</taxon>
        <taxon>Colletotrichum truncatum species complex</taxon>
    </lineage>
</organism>
<dbReference type="EMBL" id="VUJX02000003">
    <property type="protein sequence ID" value="KAL0939144.1"/>
    <property type="molecule type" value="Genomic_DNA"/>
</dbReference>
<gene>
    <name evidence="1" type="ORF">CTRU02_205754</name>
</gene>
<keyword evidence="2" id="KW-1185">Reference proteome</keyword>
<comment type="caution">
    <text evidence="1">The sequence shown here is derived from an EMBL/GenBank/DDBJ whole genome shotgun (WGS) entry which is preliminary data.</text>
</comment>
<sequence>MMKPETDDNQPFLGFRDDPTKGSSSEDEENGGSDNTIRHQQHALKTSRSRRYLRDFLVFLATSLVWVLAISFIPGLQTPADTPSPSMPSPSSNVSLPLPQVGQDGKAGSNLPGTIAGVATAQMHNITSGAKLVSCGNSTQEAKKNGCKYDTLLNHWVPSQCYDKEFELEYMDDDSWFAYADKNLSQRLTREAMGDRDSYYTSIADHVNHCSMLWKKQFWTIFEDRRVFDTVIVNSYHTEHCADFLKDLWGSNRTEPTFVRVAYSGCWVR</sequence>
<evidence type="ECO:0000313" key="1">
    <source>
        <dbReference type="EMBL" id="KAL0939144.1"/>
    </source>
</evidence>
<name>A0ACC3Z4Z3_COLTU</name>
<proteinExistence type="predicted"/>
<evidence type="ECO:0000313" key="2">
    <source>
        <dbReference type="Proteomes" id="UP000805649"/>
    </source>
</evidence>
<dbReference type="Proteomes" id="UP000805649">
    <property type="component" value="Unassembled WGS sequence"/>
</dbReference>
<accession>A0ACC3Z4Z3</accession>
<reference evidence="1 2" key="1">
    <citation type="journal article" date="2020" name="Phytopathology">
        <title>Genome Sequence Resources of Colletotrichum truncatum, C. plurivorum, C. musicola, and C. sojae: Four Species Pathogenic to Soybean (Glycine max).</title>
        <authorList>
            <person name="Rogerio F."/>
            <person name="Boufleur T.R."/>
            <person name="Ciampi-Guillardi M."/>
            <person name="Sukno S.A."/>
            <person name="Thon M.R."/>
            <person name="Massola Junior N.S."/>
            <person name="Baroncelli R."/>
        </authorList>
    </citation>
    <scope>NUCLEOTIDE SEQUENCE [LARGE SCALE GENOMIC DNA]</scope>
    <source>
        <strain evidence="1 2">CMES1059</strain>
    </source>
</reference>
<protein>
    <submittedName>
        <fullName evidence="1">Uncharacterized protein</fullName>
    </submittedName>
</protein>